<keyword evidence="8 11" id="KW-0067">ATP-binding</keyword>
<dbReference type="GeneID" id="97669254"/>
<dbReference type="Pfam" id="PF01467">
    <property type="entry name" value="CTP_transf_like"/>
    <property type="match status" value="1"/>
</dbReference>
<evidence type="ECO:0000256" key="7">
    <source>
        <dbReference type="ARBA" id="ARBA00022741"/>
    </source>
</evidence>
<comment type="function">
    <text evidence="1 11">Catalyzes the reversible adenylation of nicotinate mononucleotide (NaMN) to nicotinic acid adenine dinucleotide (NaAD).</text>
</comment>
<evidence type="ECO:0000256" key="9">
    <source>
        <dbReference type="ARBA" id="ARBA00023027"/>
    </source>
</evidence>
<comment type="catalytic activity">
    <reaction evidence="10 11">
        <text>nicotinate beta-D-ribonucleotide + ATP + H(+) = deamido-NAD(+) + diphosphate</text>
        <dbReference type="Rhea" id="RHEA:22860"/>
        <dbReference type="ChEBI" id="CHEBI:15378"/>
        <dbReference type="ChEBI" id="CHEBI:30616"/>
        <dbReference type="ChEBI" id="CHEBI:33019"/>
        <dbReference type="ChEBI" id="CHEBI:57502"/>
        <dbReference type="ChEBI" id="CHEBI:58437"/>
        <dbReference type="EC" id="2.7.7.18"/>
    </reaction>
</comment>
<keyword evidence="9 11" id="KW-0520">NAD</keyword>
<dbReference type="EC" id="2.7.7.18" evidence="11"/>
<evidence type="ECO:0000256" key="4">
    <source>
        <dbReference type="ARBA" id="ARBA00022642"/>
    </source>
</evidence>
<dbReference type="AlphaFoldDB" id="A0A0M7AZE7"/>
<dbReference type="InterPro" id="IPR004821">
    <property type="entry name" value="Cyt_trans-like"/>
</dbReference>
<sequence length="223" mass="24705">MTSFGPGGELDRDWLKLPHVEPGNRIGLFGGSFNPPHSGHRLVAETVLRRLGLDQVWWFVTPGNPLKSHADLAPLELRMHLACALADHPRMKVTAYEVVLGTPYTARTIAALRAMRPSVRFVWVMGADNLAGFHRWQDWRAILGSVPVAIVDRPGASLSALSSPMAKAYEKYRLPEEDAALLPNLDPPVWTFLHAPLDRTSSTDLRKFNTLDIAKVTKKTALS</sequence>
<dbReference type="STRING" id="311410.LA5095_04868"/>
<evidence type="ECO:0000256" key="11">
    <source>
        <dbReference type="HAMAP-Rule" id="MF_00244"/>
    </source>
</evidence>
<protein>
    <recommendedName>
        <fullName evidence="11">Probable nicotinate-nucleotide adenylyltransferase</fullName>
        <ecNumber evidence="11">2.7.7.18</ecNumber>
    </recommendedName>
    <alternativeName>
        <fullName evidence="11">Deamido-NAD(+) diphosphorylase</fullName>
    </alternativeName>
    <alternativeName>
        <fullName evidence="11">Deamido-NAD(+) pyrophosphorylase</fullName>
    </alternativeName>
    <alternativeName>
        <fullName evidence="11">Nicotinate mononucleotide adenylyltransferase</fullName>
        <shortName evidence="11">NaMN adenylyltransferase</shortName>
    </alternativeName>
</protein>
<dbReference type="GO" id="GO:0009435">
    <property type="term" value="P:NAD+ biosynthetic process"/>
    <property type="evidence" value="ECO:0007669"/>
    <property type="project" value="UniProtKB-UniRule"/>
</dbReference>
<dbReference type="OrthoDB" id="5295945at2"/>
<evidence type="ECO:0000256" key="6">
    <source>
        <dbReference type="ARBA" id="ARBA00022695"/>
    </source>
</evidence>
<dbReference type="NCBIfam" id="TIGR00482">
    <property type="entry name" value="nicotinate (nicotinamide) nucleotide adenylyltransferase"/>
    <property type="match status" value="1"/>
</dbReference>
<gene>
    <name evidence="11 13" type="primary">nadD</name>
    <name evidence="13" type="ORF">LA5096_01847</name>
</gene>
<evidence type="ECO:0000259" key="12">
    <source>
        <dbReference type="Pfam" id="PF01467"/>
    </source>
</evidence>
<dbReference type="Proteomes" id="UP000049983">
    <property type="component" value="Unassembled WGS sequence"/>
</dbReference>
<accession>A0A0M7AZE7</accession>
<comment type="similarity">
    <text evidence="3 11">Belongs to the NadD family.</text>
</comment>
<evidence type="ECO:0000313" key="14">
    <source>
        <dbReference type="Proteomes" id="UP000049983"/>
    </source>
</evidence>
<keyword evidence="5 11" id="KW-0808">Transferase</keyword>
<evidence type="ECO:0000256" key="3">
    <source>
        <dbReference type="ARBA" id="ARBA00009014"/>
    </source>
</evidence>
<name>A0A0M7AZE7_9HYPH</name>
<keyword evidence="6 11" id="KW-0548">Nucleotidyltransferase</keyword>
<keyword evidence="14" id="KW-1185">Reference proteome</keyword>
<dbReference type="PANTHER" id="PTHR39321:SF3">
    <property type="entry name" value="PHOSPHOPANTETHEINE ADENYLYLTRANSFERASE"/>
    <property type="match status" value="1"/>
</dbReference>
<reference evidence="14" key="1">
    <citation type="submission" date="2015-07" db="EMBL/GenBank/DDBJ databases">
        <authorList>
            <person name="Rodrigo-Torres Lidia"/>
            <person name="Arahal R.David."/>
        </authorList>
    </citation>
    <scope>NUCLEOTIDE SEQUENCE [LARGE SCALE GENOMIC DNA]</scope>
    <source>
        <strain evidence="14">CECT 5096</strain>
    </source>
</reference>
<organism evidence="13 14">
    <name type="scientific">Roseibium album</name>
    <dbReference type="NCBI Taxonomy" id="311410"/>
    <lineage>
        <taxon>Bacteria</taxon>
        <taxon>Pseudomonadati</taxon>
        <taxon>Pseudomonadota</taxon>
        <taxon>Alphaproteobacteria</taxon>
        <taxon>Hyphomicrobiales</taxon>
        <taxon>Stappiaceae</taxon>
        <taxon>Roseibium</taxon>
    </lineage>
</organism>
<dbReference type="Gene3D" id="3.40.50.620">
    <property type="entry name" value="HUPs"/>
    <property type="match status" value="1"/>
</dbReference>
<dbReference type="PANTHER" id="PTHR39321">
    <property type="entry name" value="NICOTINATE-NUCLEOTIDE ADENYLYLTRANSFERASE-RELATED"/>
    <property type="match status" value="1"/>
</dbReference>
<feature type="domain" description="Cytidyltransferase-like" evidence="12">
    <location>
        <begin position="28"/>
        <end position="207"/>
    </location>
</feature>
<dbReference type="HAMAP" id="MF_00244">
    <property type="entry name" value="NaMN_adenylyltr"/>
    <property type="match status" value="1"/>
</dbReference>
<dbReference type="RefSeq" id="WP_055119662.1">
    <property type="nucleotide sequence ID" value="NZ_CXWA01000007.1"/>
</dbReference>
<dbReference type="GO" id="GO:0004515">
    <property type="term" value="F:nicotinate-nucleotide adenylyltransferase activity"/>
    <property type="evidence" value="ECO:0007669"/>
    <property type="project" value="UniProtKB-UniRule"/>
</dbReference>
<dbReference type="NCBIfam" id="NF000845">
    <property type="entry name" value="PRK00071.2-4"/>
    <property type="match status" value="1"/>
</dbReference>
<dbReference type="EMBL" id="CXWC01000003">
    <property type="protein sequence ID" value="CTQ68541.1"/>
    <property type="molecule type" value="Genomic_DNA"/>
</dbReference>
<evidence type="ECO:0000256" key="5">
    <source>
        <dbReference type="ARBA" id="ARBA00022679"/>
    </source>
</evidence>
<dbReference type="SUPFAM" id="SSF52374">
    <property type="entry name" value="Nucleotidylyl transferase"/>
    <property type="match status" value="1"/>
</dbReference>
<dbReference type="InterPro" id="IPR014729">
    <property type="entry name" value="Rossmann-like_a/b/a_fold"/>
</dbReference>
<evidence type="ECO:0000313" key="13">
    <source>
        <dbReference type="EMBL" id="CTQ68541.1"/>
    </source>
</evidence>
<evidence type="ECO:0000256" key="10">
    <source>
        <dbReference type="ARBA" id="ARBA00048721"/>
    </source>
</evidence>
<keyword evidence="4 11" id="KW-0662">Pyridine nucleotide biosynthesis</keyword>
<dbReference type="InterPro" id="IPR005248">
    <property type="entry name" value="NadD/NMNAT"/>
</dbReference>
<dbReference type="NCBIfam" id="NF000843">
    <property type="entry name" value="PRK00071.2-2"/>
    <property type="match status" value="1"/>
</dbReference>
<evidence type="ECO:0000256" key="1">
    <source>
        <dbReference type="ARBA" id="ARBA00002324"/>
    </source>
</evidence>
<keyword evidence="7 11" id="KW-0547">Nucleotide-binding</keyword>
<dbReference type="CDD" id="cd02165">
    <property type="entry name" value="NMNAT"/>
    <property type="match status" value="1"/>
</dbReference>
<proteinExistence type="inferred from homology"/>
<dbReference type="GO" id="GO:0005524">
    <property type="term" value="F:ATP binding"/>
    <property type="evidence" value="ECO:0007669"/>
    <property type="project" value="UniProtKB-KW"/>
</dbReference>
<comment type="pathway">
    <text evidence="2 11">Cofactor biosynthesis; NAD(+) biosynthesis; deamido-NAD(+) from nicotinate D-ribonucleotide: step 1/1.</text>
</comment>
<evidence type="ECO:0000256" key="8">
    <source>
        <dbReference type="ARBA" id="ARBA00022840"/>
    </source>
</evidence>
<evidence type="ECO:0000256" key="2">
    <source>
        <dbReference type="ARBA" id="ARBA00005019"/>
    </source>
</evidence>
<dbReference type="UniPathway" id="UPA00253">
    <property type="reaction ID" value="UER00332"/>
</dbReference>